<name>A0A644YPB7_9ZZZZ</name>
<sequence>MKYAIRITAGRPVGAAGSGERSAASVPPAARTGTGMTGPIQLSDAVLFLSPARQASGLPAEIEGAAGASPLERLAGRLRREGFVRLRVILLNEEQGPQFRHRLVRGLLDRISRRAAAEGIALAVESADSLEAWLAAEPAGTDWIVQRPAAAESIPAPPGPPPVAETAWFERMQRGTGLGSTSGREPAATGRRALA</sequence>
<accession>A0A644YPB7</accession>
<reference evidence="2" key="1">
    <citation type="submission" date="2019-08" db="EMBL/GenBank/DDBJ databases">
        <authorList>
            <person name="Kucharzyk K."/>
            <person name="Murdoch R.W."/>
            <person name="Higgins S."/>
            <person name="Loffler F."/>
        </authorList>
    </citation>
    <scope>NUCLEOTIDE SEQUENCE</scope>
</reference>
<protein>
    <submittedName>
        <fullName evidence="2">Uncharacterized protein</fullName>
    </submittedName>
</protein>
<feature type="compositionally biased region" description="Low complexity" evidence="1">
    <location>
        <begin position="14"/>
        <end position="25"/>
    </location>
</feature>
<gene>
    <name evidence="2" type="ORF">SDC9_76251</name>
</gene>
<evidence type="ECO:0000313" key="2">
    <source>
        <dbReference type="EMBL" id="MPM29711.1"/>
    </source>
</evidence>
<comment type="caution">
    <text evidence="2">The sequence shown here is derived from an EMBL/GenBank/DDBJ whole genome shotgun (WGS) entry which is preliminary data.</text>
</comment>
<evidence type="ECO:0000256" key="1">
    <source>
        <dbReference type="SAM" id="MobiDB-lite"/>
    </source>
</evidence>
<proteinExistence type="predicted"/>
<feature type="region of interest" description="Disordered" evidence="1">
    <location>
        <begin position="170"/>
        <end position="195"/>
    </location>
</feature>
<organism evidence="2">
    <name type="scientific">bioreactor metagenome</name>
    <dbReference type="NCBI Taxonomy" id="1076179"/>
    <lineage>
        <taxon>unclassified sequences</taxon>
        <taxon>metagenomes</taxon>
        <taxon>ecological metagenomes</taxon>
    </lineage>
</organism>
<dbReference type="AlphaFoldDB" id="A0A644YPB7"/>
<dbReference type="EMBL" id="VSSQ01005587">
    <property type="protein sequence ID" value="MPM29711.1"/>
    <property type="molecule type" value="Genomic_DNA"/>
</dbReference>
<feature type="region of interest" description="Disordered" evidence="1">
    <location>
        <begin position="13"/>
        <end position="35"/>
    </location>
</feature>